<protein>
    <submittedName>
        <fullName evidence="2">Uncharacterized protein</fullName>
    </submittedName>
</protein>
<dbReference type="RefSeq" id="WP_267947278.1">
    <property type="nucleotide sequence ID" value="NZ_BAAAJA010000034.1"/>
</dbReference>
<proteinExistence type="predicted"/>
<dbReference type="Proteomes" id="UP001348641">
    <property type="component" value="Unassembled WGS sequence"/>
</dbReference>
<sequence>MRSPLVPLLAAAVAAVLVAGAVLVWALPGSGSDAAPPHEVVVGESPGAEPVDQADEDVVPPPPPVTDHDGDGTPDEEDPDHPGTAPPSETPSTTPSGEPEPSPAHTCGSGDDDDDDCDDDDWGDDDDD</sequence>
<dbReference type="EMBL" id="JAUUCC010000059">
    <property type="protein sequence ID" value="MEE2053013.1"/>
    <property type="molecule type" value="Genomic_DNA"/>
</dbReference>
<name>A0ABU7KUP4_9ACTN</name>
<evidence type="ECO:0000313" key="3">
    <source>
        <dbReference type="Proteomes" id="UP001348641"/>
    </source>
</evidence>
<accession>A0ABU7KUP4</accession>
<evidence type="ECO:0000256" key="1">
    <source>
        <dbReference type="SAM" id="MobiDB-lite"/>
    </source>
</evidence>
<feature type="region of interest" description="Disordered" evidence="1">
    <location>
        <begin position="28"/>
        <end position="128"/>
    </location>
</feature>
<feature type="compositionally biased region" description="Acidic residues" evidence="1">
    <location>
        <begin position="110"/>
        <end position="128"/>
    </location>
</feature>
<evidence type="ECO:0000313" key="2">
    <source>
        <dbReference type="EMBL" id="MEE2053013.1"/>
    </source>
</evidence>
<comment type="caution">
    <text evidence="2">The sequence shown here is derived from an EMBL/GenBank/DDBJ whole genome shotgun (WGS) entry which is preliminary data.</text>
</comment>
<feature type="compositionally biased region" description="Low complexity" evidence="1">
    <location>
        <begin position="90"/>
        <end position="99"/>
    </location>
</feature>
<gene>
    <name evidence="2" type="ORF">Q8A49_21145</name>
</gene>
<reference evidence="2 3" key="1">
    <citation type="submission" date="2023-07" db="EMBL/GenBank/DDBJ databases">
        <authorList>
            <person name="Girao M."/>
            <person name="Carvalho M.F."/>
        </authorList>
    </citation>
    <scope>NUCLEOTIDE SEQUENCE [LARGE SCALE GENOMIC DNA]</scope>
    <source>
        <strain evidence="2 3">66/93</strain>
    </source>
</reference>
<organism evidence="2 3">
    <name type="scientific">Nocardiopsis tropica</name>
    <dbReference type="NCBI Taxonomy" id="109330"/>
    <lineage>
        <taxon>Bacteria</taxon>
        <taxon>Bacillati</taxon>
        <taxon>Actinomycetota</taxon>
        <taxon>Actinomycetes</taxon>
        <taxon>Streptosporangiales</taxon>
        <taxon>Nocardiopsidaceae</taxon>
        <taxon>Nocardiopsis</taxon>
    </lineage>
</organism>